<dbReference type="SUPFAM" id="SSF88874">
    <property type="entry name" value="Receptor-binding domain of short tail fibre protein gp12"/>
    <property type="match status" value="1"/>
</dbReference>
<dbReference type="PANTHER" id="PTHR35191:SF1">
    <property type="entry name" value="PROPHAGE SIDE TAIL FIBER PROTEIN HOMOLOG STFQ-RELATED"/>
    <property type="match status" value="1"/>
</dbReference>
<evidence type="ECO:0000313" key="2">
    <source>
        <dbReference type="EMBL" id="MEM4986251.1"/>
    </source>
</evidence>
<dbReference type="InterPro" id="IPR051934">
    <property type="entry name" value="Phage_Tail_Fiber_Structural"/>
</dbReference>
<comment type="caution">
    <text evidence="2">The sequence shown here is derived from an EMBL/GenBank/DDBJ whole genome shotgun (WGS) entry which is preliminary data.</text>
</comment>
<name>A0ABU9PQH1_9BURK</name>
<dbReference type="PANTHER" id="PTHR35191">
    <property type="entry name" value="PROPHAGE SIDE TAIL FIBER PROTEIN HOMOLOG STFQ-RELATED"/>
    <property type="match status" value="1"/>
</dbReference>
<dbReference type="Gene3D" id="3.90.1340.10">
    <property type="entry name" value="Phage tail collar domain"/>
    <property type="match status" value="1"/>
</dbReference>
<dbReference type="Proteomes" id="UP001495910">
    <property type="component" value="Unassembled WGS sequence"/>
</dbReference>
<keyword evidence="3" id="KW-1185">Reference proteome</keyword>
<reference evidence="2 3" key="1">
    <citation type="submission" date="2024-02" db="EMBL/GenBank/DDBJ databases">
        <title>Draft genome sequence of Collimonas sp. strain H4R21, an effective mineral-weathering bacterial strain isolated from the beech rhizosphere.</title>
        <authorList>
            <person name="Morin E."/>
            <person name="Uroz S."/>
            <person name="Leveau J.H.J."/>
            <person name="Kumar R."/>
            <person name="Rey M.W."/>
            <person name="Pham J."/>
        </authorList>
    </citation>
    <scope>NUCLEOTIDE SEQUENCE [LARGE SCALE GENOMIC DNA]</scope>
    <source>
        <strain evidence="2 3">H4R21</strain>
    </source>
</reference>
<accession>A0ABU9PQH1</accession>
<evidence type="ECO:0000256" key="1">
    <source>
        <dbReference type="SAM" id="MobiDB-lite"/>
    </source>
</evidence>
<gene>
    <name evidence="2" type="ORF">V8G57_02505</name>
</gene>
<dbReference type="EMBL" id="JBANDC010000002">
    <property type="protein sequence ID" value="MEM4986251.1"/>
    <property type="molecule type" value="Genomic_DNA"/>
</dbReference>
<dbReference type="RefSeq" id="WP_342828069.1">
    <property type="nucleotide sequence ID" value="NZ_JBANDC010000002.1"/>
</dbReference>
<proteinExistence type="predicted"/>
<organism evidence="2 3">
    <name type="scientific">Collimonas rhizosphaerae</name>
    <dbReference type="NCBI Taxonomy" id="3126357"/>
    <lineage>
        <taxon>Bacteria</taxon>
        <taxon>Pseudomonadati</taxon>
        <taxon>Pseudomonadota</taxon>
        <taxon>Betaproteobacteria</taxon>
        <taxon>Burkholderiales</taxon>
        <taxon>Oxalobacteraceae</taxon>
        <taxon>Collimonas</taxon>
    </lineage>
</organism>
<protein>
    <submittedName>
        <fullName evidence="2">Phage tail protein</fullName>
    </submittedName>
</protein>
<dbReference type="InterPro" id="IPR037053">
    <property type="entry name" value="Phage_tail_collar_dom_sf"/>
</dbReference>
<evidence type="ECO:0000313" key="3">
    <source>
        <dbReference type="Proteomes" id="UP001495910"/>
    </source>
</evidence>
<sequence length="480" mass="50039">MSALNSTNAIAKAQPRTIIPTITEAGLIASTNAANTGIEIAITHIAFGLAKYKASGVEKALQDEIMRVAIAGGGKVSPTQIQVHAEAIAPTGSPFWCGEVGFFADEILFAVYSKPDAPTLYFADDSVTTVSYTLGFFALPADTVTVLIDPNINTAIQLIGAHETANDPHPQYRRLATETRTGVLEIATQAETDAGTDDERAITAKKLAQCLTRFAPLDSPALSGTPTTPTPANGDNSLKIANTAFVQKAITQVVIGQIVIEARTSARAGYLKLNGALLNRADYPDLWTYAQASGALIAEATWANGNWGCFSTGDGASNFRIPELRGEMLRCWDDGRGVDAARGIGTWQDSQNRLHGHTASAGAVGDHIHTGWTDAQGWHGHHGGTTWAGDHAHSVNSSPGIGQGAPGGNSVQSSGGSMATGVAGGHSHTFDTDGAGNHQHNIGVGGAGNHTHTITVNLDGGNEARPRNLAMLAMIRAYPV</sequence>
<feature type="region of interest" description="Disordered" evidence="1">
    <location>
        <begin position="389"/>
        <end position="448"/>
    </location>
</feature>